<organism evidence="1 2">
    <name type="scientific">Methylorubrum populi</name>
    <dbReference type="NCBI Taxonomy" id="223967"/>
    <lineage>
        <taxon>Bacteria</taxon>
        <taxon>Pseudomonadati</taxon>
        <taxon>Pseudomonadota</taxon>
        <taxon>Alphaproteobacteria</taxon>
        <taxon>Hyphomicrobiales</taxon>
        <taxon>Methylobacteriaceae</taxon>
        <taxon>Methylorubrum</taxon>
    </lineage>
</organism>
<protein>
    <submittedName>
        <fullName evidence="1">Glycosyltransferase</fullName>
    </submittedName>
</protein>
<evidence type="ECO:0000313" key="2">
    <source>
        <dbReference type="Proteomes" id="UP000469949"/>
    </source>
</evidence>
<evidence type="ECO:0000313" key="1">
    <source>
        <dbReference type="EMBL" id="KAB7786210.1"/>
    </source>
</evidence>
<dbReference type="AlphaFoldDB" id="A0A833J7N1"/>
<dbReference type="EMBL" id="WEKV01000008">
    <property type="protein sequence ID" value="KAB7786210.1"/>
    <property type="molecule type" value="Genomic_DNA"/>
</dbReference>
<reference evidence="1 2" key="1">
    <citation type="submission" date="2019-10" db="EMBL/GenBank/DDBJ databases">
        <title>Draft Genome Sequence of the Caffeine Degrading Methylotroph Methylorubrum populi PINKEL.</title>
        <authorList>
            <person name="Dawson S.C."/>
            <person name="Zhang X."/>
            <person name="Wright M.E."/>
            <person name="Sharma G."/>
            <person name="Langner J.T."/>
            <person name="Ditty J.L."/>
            <person name="Subuyuj G.A."/>
        </authorList>
    </citation>
    <scope>NUCLEOTIDE SEQUENCE [LARGE SCALE GENOMIC DNA]</scope>
    <source>
        <strain evidence="1 2">Pinkel</strain>
    </source>
</reference>
<dbReference type="GO" id="GO:0016740">
    <property type="term" value="F:transferase activity"/>
    <property type="evidence" value="ECO:0007669"/>
    <property type="project" value="UniProtKB-KW"/>
</dbReference>
<gene>
    <name evidence="1" type="ORF">F8B43_1611</name>
</gene>
<accession>A0A833J7N1</accession>
<keyword evidence="1" id="KW-0808">Transferase</keyword>
<name>A0A833J7N1_9HYPH</name>
<proteinExistence type="predicted"/>
<sequence>MHKFDAGSGFVGLSGQLFGNGRATNALQARKIGYSPGMISGLIHVARSSDPAAIECLADTLSALVAGVAAGLVGDAVIVTAEACPALETVAEGSGATLVVCPPGANPWGAGAKAARREWLLCLEPGDIPAEGWIRSLDRFVGTARPDIALGRMRRAHAALPDRIAARGERVVGASGPRAGDVVRRAHLLTGLPFSPRLTVRMLSVRLDRA</sequence>
<dbReference type="Proteomes" id="UP000469949">
    <property type="component" value="Unassembled WGS sequence"/>
</dbReference>
<comment type="caution">
    <text evidence="1">The sequence shown here is derived from an EMBL/GenBank/DDBJ whole genome shotgun (WGS) entry which is preliminary data.</text>
</comment>